<organism evidence="2 3">
    <name type="scientific">Marchantia polymorpha</name>
    <name type="common">Common liverwort</name>
    <name type="synonym">Marchantia aquatica</name>
    <dbReference type="NCBI Taxonomy" id="3197"/>
    <lineage>
        <taxon>Eukaryota</taxon>
        <taxon>Viridiplantae</taxon>
        <taxon>Streptophyta</taxon>
        <taxon>Embryophyta</taxon>
        <taxon>Marchantiophyta</taxon>
        <taxon>Marchantiopsida</taxon>
        <taxon>Marchantiidae</taxon>
        <taxon>Marchantiales</taxon>
        <taxon>Marchantiaceae</taxon>
        <taxon>Marchantia</taxon>
    </lineage>
</organism>
<protein>
    <submittedName>
        <fullName evidence="2">Uncharacterized protein</fullName>
    </submittedName>
</protein>
<feature type="region of interest" description="Disordered" evidence="1">
    <location>
        <begin position="54"/>
        <end position="112"/>
    </location>
</feature>
<sequence>MNIFTVFCYKFPVSNLLAQSISDKTARIAQRIEHATVDSEVRCSTHLAGAFCHSLQGEGRDSSRNQGESGGGRGTSKLEVWMGGGGPPVDDGGDGEEVGKIRKTKRKNYTHK</sequence>
<reference evidence="3" key="1">
    <citation type="journal article" date="2017" name="Cell">
        <title>Insights into land plant evolution garnered from the Marchantia polymorpha genome.</title>
        <authorList>
            <person name="Bowman J.L."/>
            <person name="Kohchi T."/>
            <person name="Yamato K.T."/>
            <person name="Jenkins J."/>
            <person name="Shu S."/>
            <person name="Ishizaki K."/>
            <person name="Yamaoka S."/>
            <person name="Nishihama R."/>
            <person name="Nakamura Y."/>
            <person name="Berger F."/>
            <person name="Adam C."/>
            <person name="Aki S.S."/>
            <person name="Althoff F."/>
            <person name="Araki T."/>
            <person name="Arteaga-Vazquez M.A."/>
            <person name="Balasubrmanian S."/>
            <person name="Barry K."/>
            <person name="Bauer D."/>
            <person name="Boehm C.R."/>
            <person name="Briginshaw L."/>
            <person name="Caballero-Perez J."/>
            <person name="Catarino B."/>
            <person name="Chen F."/>
            <person name="Chiyoda S."/>
            <person name="Chovatia M."/>
            <person name="Davies K.M."/>
            <person name="Delmans M."/>
            <person name="Demura T."/>
            <person name="Dierschke T."/>
            <person name="Dolan L."/>
            <person name="Dorantes-Acosta A.E."/>
            <person name="Eklund D.M."/>
            <person name="Florent S.N."/>
            <person name="Flores-Sandoval E."/>
            <person name="Fujiyama A."/>
            <person name="Fukuzawa H."/>
            <person name="Galik B."/>
            <person name="Grimanelli D."/>
            <person name="Grimwood J."/>
            <person name="Grossniklaus U."/>
            <person name="Hamada T."/>
            <person name="Haseloff J."/>
            <person name="Hetherington A.J."/>
            <person name="Higo A."/>
            <person name="Hirakawa Y."/>
            <person name="Hundley H.N."/>
            <person name="Ikeda Y."/>
            <person name="Inoue K."/>
            <person name="Inoue S.I."/>
            <person name="Ishida S."/>
            <person name="Jia Q."/>
            <person name="Kakita M."/>
            <person name="Kanazawa T."/>
            <person name="Kawai Y."/>
            <person name="Kawashima T."/>
            <person name="Kennedy M."/>
            <person name="Kinose K."/>
            <person name="Kinoshita T."/>
            <person name="Kohara Y."/>
            <person name="Koide E."/>
            <person name="Komatsu K."/>
            <person name="Kopischke S."/>
            <person name="Kubo M."/>
            <person name="Kyozuka J."/>
            <person name="Lagercrantz U."/>
            <person name="Lin S.S."/>
            <person name="Lindquist E."/>
            <person name="Lipzen A.M."/>
            <person name="Lu C.W."/>
            <person name="De Luna E."/>
            <person name="Martienssen R.A."/>
            <person name="Minamino N."/>
            <person name="Mizutani M."/>
            <person name="Mizutani M."/>
            <person name="Mochizuki N."/>
            <person name="Monte I."/>
            <person name="Mosher R."/>
            <person name="Nagasaki H."/>
            <person name="Nakagami H."/>
            <person name="Naramoto S."/>
            <person name="Nishitani K."/>
            <person name="Ohtani M."/>
            <person name="Okamoto T."/>
            <person name="Okumura M."/>
            <person name="Phillips J."/>
            <person name="Pollak B."/>
            <person name="Reinders A."/>
            <person name="Rovekamp M."/>
            <person name="Sano R."/>
            <person name="Sawa S."/>
            <person name="Schmid M.W."/>
            <person name="Shirakawa M."/>
            <person name="Solano R."/>
            <person name="Spunde A."/>
            <person name="Suetsugu N."/>
            <person name="Sugano S."/>
            <person name="Sugiyama A."/>
            <person name="Sun R."/>
            <person name="Suzuki Y."/>
            <person name="Takenaka M."/>
            <person name="Takezawa D."/>
            <person name="Tomogane H."/>
            <person name="Tsuzuki M."/>
            <person name="Ueda T."/>
            <person name="Umeda M."/>
            <person name="Ward J.M."/>
            <person name="Watanabe Y."/>
            <person name="Yazaki K."/>
            <person name="Yokoyama R."/>
            <person name="Yoshitake Y."/>
            <person name="Yotsui I."/>
            <person name="Zachgo S."/>
            <person name="Schmutz J."/>
        </authorList>
    </citation>
    <scope>NUCLEOTIDE SEQUENCE [LARGE SCALE GENOMIC DNA]</scope>
    <source>
        <strain evidence="3">Tak-1</strain>
    </source>
</reference>
<dbReference type="EMBL" id="KZ772752">
    <property type="protein sequence ID" value="PTQ34414.1"/>
    <property type="molecule type" value="Genomic_DNA"/>
</dbReference>
<evidence type="ECO:0000256" key="1">
    <source>
        <dbReference type="SAM" id="MobiDB-lite"/>
    </source>
</evidence>
<dbReference type="AlphaFoldDB" id="A0A2R6WKM9"/>
<name>A0A2R6WKM9_MARPO</name>
<evidence type="ECO:0000313" key="3">
    <source>
        <dbReference type="Proteomes" id="UP000244005"/>
    </source>
</evidence>
<accession>A0A2R6WKM9</accession>
<dbReference type="Proteomes" id="UP000244005">
    <property type="component" value="Unassembled WGS sequence"/>
</dbReference>
<evidence type="ECO:0000313" key="2">
    <source>
        <dbReference type="EMBL" id="PTQ34414.1"/>
    </source>
</evidence>
<gene>
    <name evidence="2" type="ORF">MARPO_0080s0035</name>
</gene>
<keyword evidence="3" id="KW-1185">Reference proteome</keyword>
<feature type="compositionally biased region" description="Basic residues" evidence="1">
    <location>
        <begin position="101"/>
        <end position="112"/>
    </location>
</feature>
<proteinExistence type="predicted"/>